<gene>
    <name evidence="5" type="ORF">JMJ35_003158</name>
</gene>
<evidence type="ECO:0000313" key="5">
    <source>
        <dbReference type="EMBL" id="KAK0514541.1"/>
    </source>
</evidence>
<dbReference type="GO" id="GO:0016491">
    <property type="term" value="F:oxidoreductase activity"/>
    <property type="evidence" value="ECO:0007669"/>
    <property type="project" value="UniProtKB-KW"/>
</dbReference>
<reference evidence="5" key="1">
    <citation type="submission" date="2023-03" db="EMBL/GenBank/DDBJ databases">
        <title>Complete genome of Cladonia borealis.</title>
        <authorList>
            <person name="Park H."/>
        </authorList>
    </citation>
    <scope>NUCLEOTIDE SEQUENCE</scope>
    <source>
        <strain evidence="5">ANT050790</strain>
    </source>
</reference>
<dbReference type="Pfam" id="PF05368">
    <property type="entry name" value="NmrA"/>
    <property type="match status" value="1"/>
</dbReference>
<dbReference type="EMBL" id="JAFEKC020000005">
    <property type="protein sequence ID" value="KAK0514541.1"/>
    <property type="molecule type" value="Genomic_DNA"/>
</dbReference>
<protein>
    <recommendedName>
        <fullName evidence="4">NmrA-like domain-containing protein</fullName>
    </recommendedName>
</protein>
<feature type="region of interest" description="Disordered" evidence="3">
    <location>
        <begin position="42"/>
        <end position="62"/>
    </location>
</feature>
<organism evidence="5 6">
    <name type="scientific">Cladonia borealis</name>
    <dbReference type="NCBI Taxonomy" id="184061"/>
    <lineage>
        <taxon>Eukaryota</taxon>
        <taxon>Fungi</taxon>
        <taxon>Dikarya</taxon>
        <taxon>Ascomycota</taxon>
        <taxon>Pezizomycotina</taxon>
        <taxon>Lecanoromycetes</taxon>
        <taxon>OSLEUM clade</taxon>
        <taxon>Lecanoromycetidae</taxon>
        <taxon>Lecanorales</taxon>
        <taxon>Lecanorineae</taxon>
        <taxon>Cladoniaceae</taxon>
        <taxon>Cladonia</taxon>
    </lineage>
</organism>
<dbReference type="InterPro" id="IPR036291">
    <property type="entry name" value="NAD(P)-bd_dom_sf"/>
</dbReference>
<name>A0AA39UCJ6_9LECA</name>
<dbReference type="InterPro" id="IPR008030">
    <property type="entry name" value="NmrA-like"/>
</dbReference>
<evidence type="ECO:0000256" key="1">
    <source>
        <dbReference type="ARBA" id="ARBA00022857"/>
    </source>
</evidence>
<feature type="domain" description="NmrA-like" evidence="4">
    <location>
        <begin position="9"/>
        <end position="159"/>
    </location>
</feature>
<comment type="caution">
    <text evidence="5">The sequence shown here is derived from an EMBL/GenBank/DDBJ whole genome shotgun (WGS) entry which is preliminary data.</text>
</comment>
<accession>A0AA39UCJ6</accession>
<evidence type="ECO:0000259" key="4">
    <source>
        <dbReference type="Pfam" id="PF05368"/>
    </source>
</evidence>
<dbReference type="CDD" id="cd05259">
    <property type="entry name" value="PCBER_SDR_a"/>
    <property type="match status" value="1"/>
</dbReference>
<dbReference type="InterPro" id="IPR051609">
    <property type="entry name" value="NmrA/Isoflavone_reductase-like"/>
</dbReference>
<keyword evidence="1" id="KW-0521">NADP</keyword>
<dbReference type="SUPFAM" id="SSF51735">
    <property type="entry name" value="NAD(P)-binding Rossmann-fold domains"/>
    <property type="match status" value="1"/>
</dbReference>
<evidence type="ECO:0000313" key="6">
    <source>
        <dbReference type="Proteomes" id="UP001166286"/>
    </source>
</evidence>
<dbReference type="PANTHER" id="PTHR47706">
    <property type="entry name" value="NMRA-LIKE FAMILY PROTEIN"/>
    <property type="match status" value="1"/>
</dbReference>
<proteinExistence type="predicted"/>
<keyword evidence="6" id="KW-1185">Reference proteome</keyword>
<sequence>MSTPYPLTNIALIGATGNLGPHILHALHTHPSPFQLTILTRSSTTTTTSSSSSSKNNTPLPYAPTPFPPSIKIIHSPSADHYTSQFLEEVLKGIDAVVLTLAAAALGEQQKGIIDACVKAGVRRVVLSEWGSDTTNPLAVRGVALFDAKAEAVEYAKKVVAEQPEGEGGRLSWSAVVTGPFYDWCLKLGFCGIDVKNKKVTLYDEGKGEFTATTLTQIGRSVASLLTQPNNTKFANTYTYISSFTITQAGIFAAVKAATGTETTDWTVENKSIEARMQEGREKAARGDIHGTYDLIFGSTFGGSKYGSDYGNRREISNKELGLEEEHLESVTREVLEGKRPLVEW</sequence>
<dbReference type="AlphaFoldDB" id="A0AA39UCJ6"/>
<dbReference type="PANTHER" id="PTHR47706:SF9">
    <property type="entry name" value="NMRA-LIKE DOMAIN-CONTAINING PROTEIN-RELATED"/>
    <property type="match status" value="1"/>
</dbReference>
<dbReference type="Gene3D" id="3.90.25.10">
    <property type="entry name" value="UDP-galactose 4-epimerase, domain 1"/>
    <property type="match status" value="1"/>
</dbReference>
<dbReference type="Proteomes" id="UP001166286">
    <property type="component" value="Unassembled WGS sequence"/>
</dbReference>
<keyword evidence="2" id="KW-0560">Oxidoreductase</keyword>
<feature type="compositionally biased region" description="Low complexity" evidence="3">
    <location>
        <begin position="42"/>
        <end position="54"/>
    </location>
</feature>
<dbReference type="Gene3D" id="3.40.50.720">
    <property type="entry name" value="NAD(P)-binding Rossmann-like Domain"/>
    <property type="match status" value="1"/>
</dbReference>
<evidence type="ECO:0000256" key="3">
    <source>
        <dbReference type="SAM" id="MobiDB-lite"/>
    </source>
</evidence>
<evidence type="ECO:0000256" key="2">
    <source>
        <dbReference type="ARBA" id="ARBA00023002"/>
    </source>
</evidence>
<dbReference type="InterPro" id="IPR045312">
    <property type="entry name" value="PCBER-like"/>
</dbReference>